<protein>
    <submittedName>
        <fullName evidence="2">Uncharacterized protein</fullName>
    </submittedName>
</protein>
<reference evidence="2 3" key="1">
    <citation type="submission" date="2019-03" db="EMBL/GenBank/DDBJ databases">
        <title>The genome sequence of a newly discovered highly antifungal drug resistant Aspergillus species, Aspergillus tanneri NIH 1004.</title>
        <authorList>
            <person name="Mounaud S."/>
            <person name="Singh I."/>
            <person name="Joardar V."/>
            <person name="Pakala S."/>
            <person name="Pakala S."/>
            <person name="Venepally P."/>
            <person name="Hoover J."/>
            <person name="Nierman W."/>
            <person name="Chung J."/>
            <person name="Losada L."/>
        </authorList>
    </citation>
    <scope>NUCLEOTIDE SEQUENCE [LARGE SCALE GENOMIC DNA]</scope>
    <source>
        <strain evidence="2 3">NIH1004</strain>
    </source>
</reference>
<name>A0A4S3JSM3_9EURO</name>
<dbReference type="Proteomes" id="UP000308092">
    <property type="component" value="Unassembled WGS sequence"/>
</dbReference>
<proteinExistence type="predicted"/>
<keyword evidence="3" id="KW-1185">Reference proteome</keyword>
<gene>
    <name evidence="2" type="ORF">EYZ11_001761</name>
</gene>
<feature type="compositionally biased region" description="Polar residues" evidence="1">
    <location>
        <begin position="8"/>
        <end position="21"/>
    </location>
</feature>
<evidence type="ECO:0000313" key="3">
    <source>
        <dbReference type="Proteomes" id="UP000308092"/>
    </source>
</evidence>
<evidence type="ECO:0000313" key="2">
    <source>
        <dbReference type="EMBL" id="THC98782.1"/>
    </source>
</evidence>
<comment type="caution">
    <text evidence="2">The sequence shown here is derived from an EMBL/GenBank/DDBJ whole genome shotgun (WGS) entry which is preliminary data.</text>
</comment>
<accession>A0A4S3JSM3</accession>
<dbReference type="VEuPathDB" id="FungiDB:EYZ11_001761"/>
<feature type="region of interest" description="Disordered" evidence="1">
    <location>
        <begin position="1"/>
        <end position="62"/>
    </location>
</feature>
<feature type="compositionally biased region" description="Basic and acidic residues" evidence="1">
    <location>
        <begin position="47"/>
        <end position="62"/>
    </location>
</feature>
<dbReference type="EMBL" id="SOSA01000035">
    <property type="protein sequence ID" value="THC98782.1"/>
    <property type="molecule type" value="Genomic_DNA"/>
</dbReference>
<evidence type="ECO:0000256" key="1">
    <source>
        <dbReference type="SAM" id="MobiDB-lite"/>
    </source>
</evidence>
<organism evidence="2 3">
    <name type="scientific">Aspergillus tanneri</name>
    <dbReference type="NCBI Taxonomy" id="1220188"/>
    <lineage>
        <taxon>Eukaryota</taxon>
        <taxon>Fungi</taxon>
        <taxon>Dikarya</taxon>
        <taxon>Ascomycota</taxon>
        <taxon>Pezizomycotina</taxon>
        <taxon>Eurotiomycetes</taxon>
        <taxon>Eurotiomycetidae</taxon>
        <taxon>Eurotiales</taxon>
        <taxon>Aspergillaceae</taxon>
        <taxon>Aspergillus</taxon>
        <taxon>Aspergillus subgen. Circumdati</taxon>
    </lineage>
</organism>
<sequence>MNRGPELPTTSRSTGTGTLPSVSGAYHGREDRVESGSSGPFWFGLGRGERKEQKRDPMHGTN</sequence>
<dbReference type="AlphaFoldDB" id="A0A4S3JSM3"/>